<reference evidence="1 2" key="1">
    <citation type="journal article" date="2016" name="Genome Announc.">
        <title>Draft Genome Sequence of Planomonospora sphaerica JCM9374, a Rare Actinomycete.</title>
        <authorList>
            <person name="Dohra H."/>
            <person name="Suzuki T."/>
            <person name="Inoue Y."/>
            <person name="Kodani S."/>
        </authorList>
    </citation>
    <scope>NUCLEOTIDE SEQUENCE [LARGE SCALE GENOMIC DNA]</scope>
    <source>
        <strain evidence="1 2">JCM 9374</strain>
    </source>
</reference>
<organism evidence="1 2">
    <name type="scientific">Planomonospora sphaerica</name>
    <dbReference type="NCBI Taxonomy" id="161355"/>
    <lineage>
        <taxon>Bacteria</taxon>
        <taxon>Bacillati</taxon>
        <taxon>Actinomycetota</taxon>
        <taxon>Actinomycetes</taxon>
        <taxon>Streptosporangiales</taxon>
        <taxon>Streptosporangiaceae</taxon>
        <taxon>Planomonospora</taxon>
    </lineage>
</organism>
<reference evidence="2" key="2">
    <citation type="submission" date="2016-04" db="EMBL/GenBank/DDBJ databases">
        <title>Planomonospora sphaerica JCM9374 whole genome shotgun sequence.</title>
        <authorList>
            <person name="Suzuki T."/>
            <person name="Dohra H."/>
            <person name="Kodani S."/>
        </authorList>
    </citation>
    <scope>NUCLEOTIDE SEQUENCE [LARGE SCALE GENOMIC DNA]</scope>
    <source>
        <strain evidence="2">JCM 9374</strain>
    </source>
</reference>
<name>A0A171DJW9_9ACTN</name>
<comment type="caution">
    <text evidence="1">The sequence shown here is derived from an EMBL/GenBank/DDBJ whole genome shotgun (WGS) entry which is preliminary data.</text>
</comment>
<proteinExistence type="predicted"/>
<accession>A0A171DJW9</accession>
<gene>
    <name evidence="1" type="ORF">PS9374_04778</name>
</gene>
<keyword evidence="2" id="KW-1185">Reference proteome</keyword>
<dbReference type="AlphaFoldDB" id="A0A171DJW9"/>
<evidence type="ECO:0000313" key="2">
    <source>
        <dbReference type="Proteomes" id="UP000077701"/>
    </source>
</evidence>
<sequence>MGFVGGTWRVLRGQELVGEIIVEDADFPWLRGRFAPGPAFAGVKPLFDRDLELMEEQRWDEWEEVYEEIRKAVRMVAPSGPVAEFLLHVEKGEAWFRWSEEPFDESRVR</sequence>
<evidence type="ECO:0000313" key="1">
    <source>
        <dbReference type="EMBL" id="GAT69108.1"/>
    </source>
</evidence>
<dbReference type="RefSeq" id="WP_068900240.1">
    <property type="nucleotide sequence ID" value="NZ_BDCX01000012.1"/>
</dbReference>
<dbReference type="OrthoDB" id="3394546at2"/>
<protein>
    <submittedName>
        <fullName evidence="1">Uncharacterized protein</fullName>
    </submittedName>
</protein>
<dbReference type="Proteomes" id="UP000077701">
    <property type="component" value="Unassembled WGS sequence"/>
</dbReference>
<dbReference type="EMBL" id="BDCX01000012">
    <property type="protein sequence ID" value="GAT69108.1"/>
    <property type="molecule type" value="Genomic_DNA"/>
</dbReference>